<dbReference type="PANTHER" id="PTHR30346:SF29">
    <property type="entry name" value="LYSR SUBSTRATE-BINDING"/>
    <property type="match status" value="1"/>
</dbReference>
<dbReference type="GO" id="GO:0032993">
    <property type="term" value="C:protein-DNA complex"/>
    <property type="evidence" value="ECO:0007669"/>
    <property type="project" value="TreeGrafter"/>
</dbReference>
<dbReference type="SUPFAM" id="SSF46785">
    <property type="entry name" value="Winged helix' DNA-binding domain"/>
    <property type="match status" value="1"/>
</dbReference>
<evidence type="ECO:0000259" key="5">
    <source>
        <dbReference type="PROSITE" id="PS50931"/>
    </source>
</evidence>
<dbReference type="PROSITE" id="PS50931">
    <property type="entry name" value="HTH_LYSR"/>
    <property type="match status" value="1"/>
</dbReference>
<dbReference type="Gene3D" id="3.40.190.10">
    <property type="entry name" value="Periplasmic binding protein-like II"/>
    <property type="match status" value="2"/>
</dbReference>
<dbReference type="Gene3D" id="1.10.10.10">
    <property type="entry name" value="Winged helix-like DNA-binding domain superfamily/Winged helix DNA-binding domain"/>
    <property type="match status" value="1"/>
</dbReference>
<reference evidence="6 7" key="1">
    <citation type="submission" date="2019-09" db="EMBL/GenBank/DDBJ databases">
        <title>Serinicoccus pratensis sp. nov., isolated from meadow soil.</title>
        <authorList>
            <person name="Zhang W."/>
        </authorList>
    </citation>
    <scope>NUCLEOTIDE SEQUENCE [LARGE SCALE GENOMIC DNA]</scope>
    <source>
        <strain evidence="6 7">W204</strain>
    </source>
</reference>
<evidence type="ECO:0000256" key="1">
    <source>
        <dbReference type="ARBA" id="ARBA00009437"/>
    </source>
</evidence>
<dbReference type="GO" id="GO:0003700">
    <property type="term" value="F:DNA-binding transcription factor activity"/>
    <property type="evidence" value="ECO:0007669"/>
    <property type="project" value="InterPro"/>
</dbReference>
<dbReference type="PANTHER" id="PTHR30346">
    <property type="entry name" value="TRANSCRIPTIONAL DUAL REGULATOR HCAR-RELATED"/>
    <property type="match status" value="1"/>
</dbReference>
<feature type="domain" description="HTH lysR-type" evidence="5">
    <location>
        <begin position="1"/>
        <end position="58"/>
    </location>
</feature>
<gene>
    <name evidence="6" type="ORF">FY030_07260</name>
</gene>
<dbReference type="Pfam" id="PF03466">
    <property type="entry name" value="LysR_substrate"/>
    <property type="match status" value="1"/>
</dbReference>
<dbReference type="InterPro" id="IPR000847">
    <property type="entry name" value="LysR_HTH_N"/>
</dbReference>
<dbReference type="InterPro" id="IPR036388">
    <property type="entry name" value="WH-like_DNA-bd_sf"/>
</dbReference>
<name>A0A5J6V5W2_9MICO</name>
<dbReference type="SUPFAM" id="SSF53850">
    <property type="entry name" value="Periplasmic binding protein-like II"/>
    <property type="match status" value="1"/>
</dbReference>
<evidence type="ECO:0000256" key="3">
    <source>
        <dbReference type="ARBA" id="ARBA00023125"/>
    </source>
</evidence>
<dbReference type="EMBL" id="CP044427">
    <property type="protein sequence ID" value="QFG68541.1"/>
    <property type="molecule type" value="Genomic_DNA"/>
</dbReference>
<keyword evidence="4" id="KW-0804">Transcription</keyword>
<keyword evidence="2" id="KW-0805">Transcription regulation</keyword>
<dbReference type="Pfam" id="PF00126">
    <property type="entry name" value="HTH_1"/>
    <property type="match status" value="1"/>
</dbReference>
<evidence type="ECO:0000256" key="4">
    <source>
        <dbReference type="ARBA" id="ARBA00023163"/>
    </source>
</evidence>
<dbReference type="OrthoDB" id="4131546at2"/>
<comment type="similarity">
    <text evidence="1">Belongs to the LysR transcriptional regulatory family.</text>
</comment>
<organism evidence="6 7">
    <name type="scientific">Ornithinimicrobium pratense</name>
    <dbReference type="NCBI Taxonomy" id="2593973"/>
    <lineage>
        <taxon>Bacteria</taxon>
        <taxon>Bacillati</taxon>
        <taxon>Actinomycetota</taxon>
        <taxon>Actinomycetes</taxon>
        <taxon>Micrococcales</taxon>
        <taxon>Ornithinimicrobiaceae</taxon>
        <taxon>Ornithinimicrobium</taxon>
    </lineage>
</organism>
<proteinExistence type="inferred from homology"/>
<sequence length="302" mass="32448">MDVRHLELLREFADRGSVTAVAEATGRTPSAVSQQLQTAQREFGAELVVPEGRGLRLTAAGELLARRAVDVAVVLAEVAADWDAFRRQPSGAVSVVTLPSAGEYLLPAALGTLAAEGIQVTCTDDDVAEADWADLAKDHDIVIGHSLSGRRPPGTEQLRVAPIVREPLDVALPAGHALANRQTLTPTDLVDHPWIGVPEGFPFDTVLRAIEDETGARLHVVQRVRDNRLVEAFVAAGVGVALLPRFTTRLREGVQLRPLVGVDTGRQVLAIQRPDRAQRLAVRRTLAALRQAATDLLARSES</sequence>
<dbReference type="InterPro" id="IPR005119">
    <property type="entry name" value="LysR_subst-bd"/>
</dbReference>
<dbReference type="GO" id="GO:0003677">
    <property type="term" value="F:DNA binding"/>
    <property type="evidence" value="ECO:0007669"/>
    <property type="project" value="UniProtKB-KW"/>
</dbReference>
<dbReference type="AlphaFoldDB" id="A0A5J6V5W2"/>
<keyword evidence="7" id="KW-1185">Reference proteome</keyword>
<accession>A0A5J6V5W2</accession>
<dbReference type="InterPro" id="IPR036390">
    <property type="entry name" value="WH_DNA-bd_sf"/>
</dbReference>
<dbReference type="Proteomes" id="UP000326546">
    <property type="component" value="Chromosome"/>
</dbReference>
<protein>
    <submittedName>
        <fullName evidence="6">LysR family transcriptional regulator</fullName>
    </submittedName>
</protein>
<evidence type="ECO:0000256" key="2">
    <source>
        <dbReference type="ARBA" id="ARBA00023015"/>
    </source>
</evidence>
<evidence type="ECO:0000313" key="6">
    <source>
        <dbReference type="EMBL" id="QFG68541.1"/>
    </source>
</evidence>
<dbReference type="KEGG" id="serw:FY030_07260"/>
<keyword evidence="3" id="KW-0238">DNA-binding</keyword>
<evidence type="ECO:0000313" key="7">
    <source>
        <dbReference type="Proteomes" id="UP000326546"/>
    </source>
</evidence>
<dbReference type="RefSeq" id="WP_158060929.1">
    <property type="nucleotide sequence ID" value="NZ_CP044427.1"/>
</dbReference>